<dbReference type="Proteomes" id="UP001054889">
    <property type="component" value="Unassembled WGS sequence"/>
</dbReference>
<keyword evidence="2" id="KW-1133">Transmembrane helix</keyword>
<dbReference type="AlphaFoldDB" id="A0AAV5DI05"/>
<protein>
    <submittedName>
        <fullName evidence="3">Uncharacterized protein</fullName>
    </submittedName>
</protein>
<proteinExistence type="predicted"/>
<feature type="region of interest" description="Disordered" evidence="1">
    <location>
        <begin position="38"/>
        <end position="94"/>
    </location>
</feature>
<gene>
    <name evidence="3" type="primary">ga27896</name>
    <name evidence="3" type="ORF">PR202_ga27896</name>
</gene>
<dbReference type="PANTHER" id="PTHR33430">
    <property type="entry name" value="MATERNAL EFFECT EMBRYO ARREST PROTEIN"/>
    <property type="match status" value="1"/>
</dbReference>
<sequence>MACYWDASTALHRNRQSSPHRLICAHVVTDRRALSPSVSPIPELPHSAIPHLTTKKPNHGCRRRGRRRGRRREHGRRGHEHSHHGAGRHRERELALHPRRLHWPGLAPRRRRHRRRRADRLGEPCAAGDRAESDLVSFHVLAFACFLFSSLVALCLKQLVRTYPHRIRGSSAAGVVGRTARINRAALRVGILASAVGSVAGCGFLMMGLVNVVQVKLGRLGCGDGGSAAWAAVVPLVTLVPAAMLIYIGVVFYAFTS</sequence>
<reference evidence="3" key="2">
    <citation type="submission" date="2021-12" db="EMBL/GenBank/DDBJ databases">
        <title>Resequencing data analysis of finger millet.</title>
        <authorList>
            <person name="Hatakeyama M."/>
            <person name="Aluri S."/>
            <person name="Balachadran M.T."/>
            <person name="Sivarajan S.R."/>
            <person name="Poveda L."/>
            <person name="Shimizu-Inatsugi R."/>
            <person name="Schlapbach R."/>
            <person name="Sreeman S.M."/>
            <person name="Shimizu K.K."/>
        </authorList>
    </citation>
    <scope>NUCLEOTIDE SEQUENCE</scope>
</reference>
<keyword evidence="2" id="KW-0812">Transmembrane</keyword>
<feature type="transmembrane region" description="Helical" evidence="2">
    <location>
        <begin position="229"/>
        <end position="255"/>
    </location>
</feature>
<evidence type="ECO:0000313" key="4">
    <source>
        <dbReference type="Proteomes" id="UP001054889"/>
    </source>
</evidence>
<dbReference type="PANTHER" id="PTHR33430:SF7">
    <property type="entry name" value="OS07G0240400 PROTEIN"/>
    <property type="match status" value="1"/>
</dbReference>
<keyword evidence="2" id="KW-0472">Membrane</keyword>
<feature type="transmembrane region" description="Helical" evidence="2">
    <location>
        <begin position="185"/>
        <end position="209"/>
    </location>
</feature>
<dbReference type="EMBL" id="BQKI01000017">
    <property type="protein sequence ID" value="GJN09851.1"/>
    <property type="molecule type" value="Genomic_DNA"/>
</dbReference>
<organism evidence="3 4">
    <name type="scientific">Eleusine coracana subsp. coracana</name>
    <dbReference type="NCBI Taxonomy" id="191504"/>
    <lineage>
        <taxon>Eukaryota</taxon>
        <taxon>Viridiplantae</taxon>
        <taxon>Streptophyta</taxon>
        <taxon>Embryophyta</taxon>
        <taxon>Tracheophyta</taxon>
        <taxon>Spermatophyta</taxon>
        <taxon>Magnoliopsida</taxon>
        <taxon>Liliopsida</taxon>
        <taxon>Poales</taxon>
        <taxon>Poaceae</taxon>
        <taxon>PACMAD clade</taxon>
        <taxon>Chloridoideae</taxon>
        <taxon>Cynodonteae</taxon>
        <taxon>Eleusininae</taxon>
        <taxon>Eleusine</taxon>
    </lineage>
</organism>
<feature type="transmembrane region" description="Helical" evidence="2">
    <location>
        <begin position="135"/>
        <end position="156"/>
    </location>
</feature>
<evidence type="ECO:0000256" key="2">
    <source>
        <dbReference type="SAM" id="Phobius"/>
    </source>
</evidence>
<evidence type="ECO:0000256" key="1">
    <source>
        <dbReference type="SAM" id="MobiDB-lite"/>
    </source>
</evidence>
<accession>A0AAV5DI05</accession>
<evidence type="ECO:0000313" key="3">
    <source>
        <dbReference type="EMBL" id="GJN09851.1"/>
    </source>
</evidence>
<feature type="compositionally biased region" description="Basic residues" evidence="1">
    <location>
        <begin position="53"/>
        <end position="87"/>
    </location>
</feature>
<keyword evidence="4" id="KW-1185">Reference proteome</keyword>
<reference evidence="3" key="1">
    <citation type="journal article" date="2018" name="DNA Res.">
        <title>Multiple hybrid de novo genome assembly of finger millet, an orphan allotetraploid crop.</title>
        <authorList>
            <person name="Hatakeyama M."/>
            <person name="Aluri S."/>
            <person name="Balachadran M.T."/>
            <person name="Sivarajan S.R."/>
            <person name="Patrignani A."/>
            <person name="Gruter S."/>
            <person name="Poveda L."/>
            <person name="Shimizu-Inatsugi R."/>
            <person name="Baeten J."/>
            <person name="Francoijs K.J."/>
            <person name="Nataraja K.N."/>
            <person name="Reddy Y.A.N."/>
            <person name="Phadnis S."/>
            <person name="Ravikumar R.L."/>
            <person name="Schlapbach R."/>
            <person name="Sreeman S.M."/>
            <person name="Shimizu K.K."/>
        </authorList>
    </citation>
    <scope>NUCLEOTIDE SEQUENCE</scope>
</reference>
<name>A0AAV5DI05_ELECO</name>
<comment type="caution">
    <text evidence="3">The sequence shown here is derived from an EMBL/GenBank/DDBJ whole genome shotgun (WGS) entry which is preliminary data.</text>
</comment>